<reference evidence="5 6" key="1">
    <citation type="submission" date="2017-08" db="EMBL/GenBank/DDBJ databases">
        <title>Fine stratification of microbial communities through a metagenomic profile of the photic zone.</title>
        <authorList>
            <person name="Haro-Moreno J.M."/>
            <person name="Lopez-Perez M."/>
            <person name="De La Torre J."/>
            <person name="Picazo A."/>
            <person name="Camacho A."/>
            <person name="Rodriguez-Valera F."/>
        </authorList>
    </citation>
    <scope>NUCLEOTIDE SEQUENCE [LARGE SCALE GENOMIC DNA]</scope>
    <source>
        <strain evidence="5">MED-G24</strain>
    </source>
</reference>
<gene>
    <name evidence="5" type="ORF">CNE99_07690</name>
</gene>
<dbReference type="AlphaFoldDB" id="A0A2A5WNL9"/>
<dbReference type="GO" id="GO:0005829">
    <property type="term" value="C:cytosol"/>
    <property type="evidence" value="ECO:0007669"/>
    <property type="project" value="TreeGrafter"/>
</dbReference>
<organism evidence="5 6">
    <name type="scientific">OM182 bacterium MED-G24</name>
    <dbReference type="NCBI Taxonomy" id="1986255"/>
    <lineage>
        <taxon>Bacteria</taxon>
        <taxon>Pseudomonadati</taxon>
        <taxon>Pseudomonadota</taxon>
        <taxon>Gammaproteobacteria</taxon>
        <taxon>OMG group</taxon>
        <taxon>OM182 clade</taxon>
    </lineage>
</organism>
<dbReference type="InterPro" id="IPR029045">
    <property type="entry name" value="ClpP/crotonase-like_dom_sf"/>
</dbReference>
<dbReference type="NCBIfam" id="NF004127">
    <property type="entry name" value="PRK05617.1"/>
    <property type="match status" value="1"/>
</dbReference>
<dbReference type="EC" id="3.1.2.4" evidence="2"/>
<keyword evidence="3" id="KW-0378">Hydrolase</keyword>
<name>A0A2A5WNL9_9GAMM</name>
<evidence type="ECO:0000256" key="3">
    <source>
        <dbReference type="ARBA" id="ARBA00022801"/>
    </source>
</evidence>
<evidence type="ECO:0000313" key="5">
    <source>
        <dbReference type="EMBL" id="PDH37873.1"/>
    </source>
</evidence>
<sequence>MSDVVLFEQGGVCGHIRLNSESTLNALSLDMIDLMYPRLLSWQDDDDIAFVLIDGAGDRAFCAGGDIQELYHSMVAHPGGPNPYAEGFFSREYRFDYLLHTYRKPVVVLGHGFVMGGGLGIFSAGSHRVATETTQMAMPEITIGLFPDAGGTALLSKMKAHHAAFMAWTGCRLKAEDGLEANLVDYVVSQADLDTLREALFALEGAQGDRTAVATRIAQVIDDVRTDDVIDSQLLRYDDVLLDLTRPMIEGTDDIGEATHHFSETFRLIETDEKWLVRARDSFFGGCAVTAIIIEQQLIRAREMDLAAMFRMEYDIASQCAYHSDFTEGVRALLIDKDNAPRWQFSNVSDVPSSHVLHHFEPTSSHPLEDLGR</sequence>
<feature type="domain" description="Enoyl-CoA hydratase/isomerase" evidence="4">
    <location>
        <begin position="13"/>
        <end position="360"/>
    </location>
</feature>
<dbReference type="Gene3D" id="3.90.226.10">
    <property type="entry name" value="2-enoyl-CoA Hydratase, Chain A, domain 1"/>
    <property type="match status" value="1"/>
</dbReference>
<dbReference type="CDD" id="cd06558">
    <property type="entry name" value="crotonase-like"/>
    <property type="match status" value="1"/>
</dbReference>
<accession>A0A2A5WNL9</accession>
<dbReference type="PANTHER" id="PTHR43176">
    <property type="entry name" value="3-HYDROXYISOBUTYRYL-COA HYDROLASE-RELATED"/>
    <property type="match status" value="1"/>
</dbReference>
<dbReference type="InterPro" id="IPR032259">
    <property type="entry name" value="HIBYL-CoA-H"/>
</dbReference>
<dbReference type="SUPFAM" id="SSF52096">
    <property type="entry name" value="ClpP/crotonase"/>
    <property type="match status" value="1"/>
</dbReference>
<evidence type="ECO:0000313" key="6">
    <source>
        <dbReference type="Proteomes" id="UP000219327"/>
    </source>
</evidence>
<evidence type="ECO:0000256" key="2">
    <source>
        <dbReference type="ARBA" id="ARBA00011915"/>
    </source>
</evidence>
<dbReference type="GO" id="GO:0003860">
    <property type="term" value="F:3-hydroxyisobutyryl-CoA hydrolase activity"/>
    <property type="evidence" value="ECO:0007669"/>
    <property type="project" value="UniProtKB-EC"/>
</dbReference>
<dbReference type="Pfam" id="PF16113">
    <property type="entry name" value="ECH_2"/>
    <property type="match status" value="1"/>
</dbReference>
<comment type="caution">
    <text evidence="5">The sequence shown here is derived from an EMBL/GenBank/DDBJ whole genome shotgun (WGS) entry which is preliminary data.</text>
</comment>
<evidence type="ECO:0000256" key="1">
    <source>
        <dbReference type="ARBA" id="ARBA00001709"/>
    </source>
</evidence>
<dbReference type="EMBL" id="NTKD01000043">
    <property type="protein sequence ID" value="PDH37873.1"/>
    <property type="molecule type" value="Genomic_DNA"/>
</dbReference>
<protein>
    <recommendedName>
        <fullName evidence="2">3-hydroxyisobutyryl-CoA hydrolase</fullName>
        <ecNumber evidence="2">3.1.2.4</ecNumber>
    </recommendedName>
</protein>
<proteinExistence type="predicted"/>
<dbReference type="Proteomes" id="UP000219327">
    <property type="component" value="Unassembled WGS sequence"/>
</dbReference>
<dbReference type="GO" id="GO:0006574">
    <property type="term" value="P:L-valine catabolic process"/>
    <property type="evidence" value="ECO:0007669"/>
    <property type="project" value="TreeGrafter"/>
</dbReference>
<dbReference type="InterPro" id="IPR045004">
    <property type="entry name" value="ECH_dom"/>
</dbReference>
<comment type="catalytic activity">
    <reaction evidence="1">
        <text>3-hydroxy-2-methylpropanoyl-CoA + H2O = 3-hydroxy-2-methylpropanoate + CoA + H(+)</text>
        <dbReference type="Rhea" id="RHEA:20888"/>
        <dbReference type="ChEBI" id="CHEBI:11805"/>
        <dbReference type="ChEBI" id="CHEBI:15377"/>
        <dbReference type="ChEBI" id="CHEBI:15378"/>
        <dbReference type="ChEBI" id="CHEBI:57287"/>
        <dbReference type="ChEBI" id="CHEBI:57340"/>
        <dbReference type="EC" id="3.1.2.4"/>
    </reaction>
</comment>
<evidence type="ECO:0000259" key="4">
    <source>
        <dbReference type="Pfam" id="PF16113"/>
    </source>
</evidence>
<dbReference type="PANTHER" id="PTHR43176:SF3">
    <property type="entry name" value="3-HYDROXYISOBUTYRYL-COA HYDROLASE, MITOCHONDRIAL"/>
    <property type="match status" value="1"/>
</dbReference>